<sequence length="112" mass="12854">METVLIITPLINDFVLFQYVELLLCFFVMGLRSVFNLNFISNGWLPGTIVKERVYVRITFSLYVCIFPHQALTVSEISNIKIPQSFCFACLVGGEYTQPYGDEQTKELSKKD</sequence>
<comment type="caution">
    <text evidence="2">The sequence shown here is derived from an EMBL/GenBank/DDBJ whole genome shotgun (WGS) entry which is preliminary data.</text>
</comment>
<organism evidence="2 3">
    <name type="scientific">Pseudocitrobacter vendiensis</name>
    <dbReference type="NCBI Taxonomy" id="2488306"/>
    <lineage>
        <taxon>Bacteria</taxon>
        <taxon>Pseudomonadati</taxon>
        <taxon>Pseudomonadota</taxon>
        <taxon>Gammaproteobacteria</taxon>
        <taxon>Enterobacterales</taxon>
        <taxon>Enterobacteriaceae</taxon>
        <taxon>Pseudocitrobacter</taxon>
    </lineage>
</organism>
<protein>
    <submittedName>
        <fullName evidence="2">Uncharacterized protein</fullName>
    </submittedName>
</protein>
<keyword evidence="1" id="KW-0812">Transmembrane</keyword>
<dbReference type="EMBL" id="CALSBS010000007">
    <property type="protein sequence ID" value="CAH6637157.1"/>
    <property type="molecule type" value="Genomic_DNA"/>
</dbReference>
<keyword evidence="1" id="KW-0472">Membrane</keyword>
<keyword evidence="3" id="KW-1185">Reference proteome</keyword>
<keyword evidence="1" id="KW-1133">Transmembrane helix</keyword>
<evidence type="ECO:0000313" key="3">
    <source>
        <dbReference type="Proteomes" id="UP001152651"/>
    </source>
</evidence>
<name>A0ABN8T9N7_9ENTR</name>
<feature type="transmembrane region" description="Helical" evidence="1">
    <location>
        <begin position="16"/>
        <end position="35"/>
    </location>
</feature>
<proteinExistence type="predicted"/>
<evidence type="ECO:0000256" key="1">
    <source>
        <dbReference type="SAM" id="Phobius"/>
    </source>
</evidence>
<evidence type="ECO:0000313" key="2">
    <source>
        <dbReference type="EMBL" id="CAH6637157.1"/>
    </source>
</evidence>
<reference evidence="2" key="1">
    <citation type="submission" date="2022-05" db="EMBL/GenBank/DDBJ databases">
        <authorList>
            <person name="Blom J."/>
        </authorList>
    </citation>
    <scope>NUCLEOTIDE SEQUENCE</scope>
    <source>
        <strain evidence="2">Type strain: CPO20170097</strain>
    </source>
</reference>
<dbReference type="Proteomes" id="UP001152651">
    <property type="component" value="Unassembled WGS sequence"/>
</dbReference>
<gene>
    <name evidence="2" type="ORF">FBBNIHIM_10075</name>
</gene>
<accession>A0ABN8T9N7</accession>